<dbReference type="PROSITE" id="PS00028">
    <property type="entry name" value="ZINC_FINGER_C2H2_1"/>
    <property type="match status" value="1"/>
</dbReference>
<dbReference type="InterPro" id="IPR013087">
    <property type="entry name" value="Znf_C2H2_type"/>
</dbReference>
<dbReference type="Gene3D" id="3.30.160.60">
    <property type="entry name" value="Classic Zinc Finger"/>
    <property type="match status" value="1"/>
</dbReference>
<accession>A0A7S0ZLN0</accession>
<evidence type="ECO:0000256" key="5">
    <source>
        <dbReference type="ARBA" id="ARBA00023242"/>
    </source>
</evidence>
<evidence type="ECO:0000256" key="6">
    <source>
        <dbReference type="PROSITE-ProRule" id="PRU00042"/>
    </source>
</evidence>
<reference evidence="9" key="1">
    <citation type="submission" date="2021-01" db="EMBL/GenBank/DDBJ databases">
        <authorList>
            <person name="Corre E."/>
            <person name="Pelletier E."/>
            <person name="Niang G."/>
            <person name="Scheremetjew M."/>
            <person name="Finn R."/>
            <person name="Kale V."/>
            <person name="Holt S."/>
            <person name="Cochrane G."/>
            <person name="Meng A."/>
            <person name="Brown T."/>
            <person name="Cohen L."/>
        </authorList>
    </citation>
    <scope>NUCLEOTIDE SEQUENCE</scope>
    <source>
        <strain evidence="9">CCMP3278</strain>
    </source>
</reference>
<evidence type="ECO:0000256" key="7">
    <source>
        <dbReference type="SAM" id="MobiDB-lite"/>
    </source>
</evidence>
<evidence type="ECO:0000256" key="1">
    <source>
        <dbReference type="ARBA" id="ARBA00004123"/>
    </source>
</evidence>
<evidence type="ECO:0000256" key="2">
    <source>
        <dbReference type="ARBA" id="ARBA00022723"/>
    </source>
</evidence>
<evidence type="ECO:0000313" key="9">
    <source>
        <dbReference type="EMBL" id="CAD8825160.1"/>
    </source>
</evidence>
<feature type="compositionally biased region" description="Polar residues" evidence="7">
    <location>
        <begin position="97"/>
        <end position="110"/>
    </location>
</feature>
<dbReference type="PROSITE" id="PS50157">
    <property type="entry name" value="ZINC_FINGER_C2H2_2"/>
    <property type="match status" value="1"/>
</dbReference>
<dbReference type="EMBL" id="HBFP01013220">
    <property type="protein sequence ID" value="CAD8825160.1"/>
    <property type="molecule type" value="Transcribed_RNA"/>
</dbReference>
<feature type="region of interest" description="Disordered" evidence="7">
    <location>
        <begin position="216"/>
        <end position="236"/>
    </location>
</feature>
<proteinExistence type="predicted"/>
<feature type="domain" description="C2H2-type" evidence="8">
    <location>
        <begin position="38"/>
        <end position="61"/>
    </location>
</feature>
<protein>
    <recommendedName>
        <fullName evidence="8">C2H2-type domain-containing protein</fullName>
    </recommendedName>
</protein>
<keyword evidence="2" id="KW-0479">Metal-binding</keyword>
<evidence type="ECO:0000256" key="4">
    <source>
        <dbReference type="ARBA" id="ARBA00022833"/>
    </source>
</evidence>
<dbReference type="InterPro" id="IPR036236">
    <property type="entry name" value="Znf_C2H2_sf"/>
</dbReference>
<comment type="subcellular location">
    <subcellularLocation>
        <location evidence="1">Nucleus</location>
    </subcellularLocation>
</comment>
<dbReference type="SMART" id="SM00355">
    <property type="entry name" value="ZnF_C2H2"/>
    <property type="match status" value="2"/>
</dbReference>
<feature type="region of interest" description="Disordered" evidence="7">
    <location>
        <begin position="88"/>
        <end position="117"/>
    </location>
</feature>
<dbReference type="PANTHER" id="PTHR23215">
    <property type="entry name" value="ZINC FINGER PROTEIN 207"/>
    <property type="match status" value="1"/>
</dbReference>
<dbReference type="GO" id="GO:0008270">
    <property type="term" value="F:zinc ion binding"/>
    <property type="evidence" value="ECO:0007669"/>
    <property type="project" value="UniProtKB-KW"/>
</dbReference>
<organism evidence="9">
    <name type="scientific">Timspurckia oligopyrenoides</name>
    <dbReference type="NCBI Taxonomy" id="708627"/>
    <lineage>
        <taxon>Eukaryota</taxon>
        <taxon>Rhodophyta</taxon>
        <taxon>Bangiophyceae</taxon>
        <taxon>Porphyridiales</taxon>
        <taxon>Porphyridiaceae</taxon>
        <taxon>Timspurckia</taxon>
    </lineage>
</organism>
<name>A0A7S0ZLN0_9RHOD</name>
<dbReference type="GO" id="GO:0005634">
    <property type="term" value="C:nucleus"/>
    <property type="evidence" value="ECO:0007669"/>
    <property type="project" value="UniProtKB-SubCell"/>
</dbReference>
<dbReference type="PANTHER" id="PTHR23215:SF0">
    <property type="entry name" value="BUB3-INTERACTING AND GLEBS MOTIF-CONTAINING PROTEIN ZNF207"/>
    <property type="match status" value="1"/>
</dbReference>
<keyword evidence="5" id="KW-0539">Nucleus</keyword>
<dbReference type="SUPFAM" id="SSF57667">
    <property type="entry name" value="beta-beta-alpha zinc fingers"/>
    <property type="match status" value="1"/>
</dbReference>
<keyword evidence="3 6" id="KW-0863">Zinc-finger</keyword>
<keyword evidence="4" id="KW-0862">Zinc</keyword>
<evidence type="ECO:0000259" key="8">
    <source>
        <dbReference type="PROSITE" id="PS50157"/>
    </source>
</evidence>
<dbReference type="AlphaFoldDB" id="A0A7S0ZLN0"/>
<gene>
    <name evidence="9" type="ORF">TOLI1172_LOCUS9559</name>
</gene>
<evidence type="ECO:0000256" key="3">
    <source>
        <dbReference type="ARBA" id="ARBA00022771"/>
    </source>
</evidence>
<dbReference type="CDD" id="cd20908">
    <property type="entry name" value="SUF4-like"/>
    <property type="match status" value="1"/>
</dbReference>
<sequence>MGRKKRKHEDEERIFCWYCDRTFQDERVLIIHQKEKHFRCPQCSKKLHSLNGLCNHSQFIHRITITNIPHALSERDDTSVNVIGMSGIPEDPKQATKEPQIQTENNNNAPQIPPLQSIPSLPVTPLPHGMPYWNPFPNTFPNIFPQFPPNPYMISPQQMPSQPPNQLFPGTNPLPIPSPFGYSSYPYSSQPNSYTAAAISANSTGTRSEVNQIHSAATGVSIPENTSKEEDENTDRKKIEIQSKPVVTLVFDSVDISMEEKRAALLKYRKYLKQSA</sequence>